<dbReference type="Pfam" id="PF00919">
    <property type="entry name" value="UPF0004"/>
    <property type="match status" value="1"/>
</dbReference>
<feature type="binding site" evidence="13">
    <location>
        <position position="201"/>
    </location>
    <ligand>
        <name>[4Fe-4S] cluster</name>
        <dbReference type="ChEBI" id="CHEBI:49883"/>
        <label>2</label>
        <note>4Fe-4S-S-AdoMet</note>
    </ligand>
</feature>
<accession>A0A7W9SFX7</accession>
<dbReference type="HAMAP" id="MF_01864">
    <property type="entry name" value="tRNA_metthiotr_MiaB"/>
    <property type="match status" value="1"/>
</dbReference>
<evidence type="ECO:0000259" key="14">
    <source>
        <dbReference type="PROSITE" id="PS50926"/>
    </source>
</evidence>
<dbReference type="SMART" id="SM00729">
    <property type="entry name" value="Elp3"/>
    <property type="match status" value="1"/>
</dbReference>
<reference evidence="17 18" key="1">
    <citation type="submission" date="2020-08" db="EMBL/GenBank/DDBJ databases">
        <title>Genomic Encyclopedia of Type Strains, Phase IV (KMG-IV): sequencing the most valuable type-strain genomes for metagenomic binning, comparative biology and taxonomic classification.</title>
        <authorList>
            <person name="Goeker M."/>
        </authorList>
    </citation>
    <scope>NUCLEOTIDE SEQUENCE [LARGE SCALE GENOMIC DNA]</scope>
    <source>
        <strain evidence="17 18">DSM 17245</strain>
    </source>
</reference>
<keyword evidence="5 13" id="KW-0479">Metal-binding</keyword>
<dbReference type="RefSeq" id="WP_183684027.1">
    <property type="nucleotide sequence ID" value="NZ_JACHHH010000006.1"/>
</dbReference>
<evidence type="ECO:0000259" key="15">
    <source>
        <dbReference type="PROSITE" id="PS51449"/>
    </source>
</evidence>
<keyword evidence="3 13" id="KW-0808">Transferase</keyword>
<evidence type="ECO:0000256" key="12">
    <source>
        <dbReference type="ARBA" id="ARBA00081141"/>
    </source>
</evidence>
<keyword evidence="7 13" id="KW-0411">Iron-sulfur</keyword>
<comment type="similarity">
    <text evidence="13">Belongs to the methylthiotransferase family. MiaB subfamily.</text>
</comment>
<evidence type="ECO:0000256" key="11">
    <source>
        <dbReference type="ARBA" id="ARBA00080698"/>
    </source>
</evidence>
<dbReference type="GO" id="GO:0051539">
    <property type="term" value="F:4 iron, 4 sulfur cluster binding"/>
    <property type="evidence" value="ECO:0007669"/>
    <property type="project" value="UniProtKB-UniRule"/>
</dbReference>
<evidence type="ECO:0000256" key="13">
    <source>
        <dbReference type="HAMAP-Rule" id="MF_01864"/>
    </source>
</evidence>
<comment type="cofactor">
    <cofactor evidence="13">
        <name>[4Fe-4S] cluster</name>
        <dbReference type="ChEBI" id="CHEBI:49883"/>
    </cofactor>
    <text evidence="13">Binds 2 [4Fe-4S] clusters. One cluster is coordinated with 3 cysteines and an exchangeable S-adenosyl-L-methionine.</text>
</comment>
<protein>
    <recommendedName>
        <fullName evidence="10 13">tRNA-2-methylthio-N(6)-dimethylallyladenosine synthase</fullName>
        <ecNumber evidence="8 13">2.8.4.3</ecNumber>
    </recommendedName>
    <alternativeName>
        <fullName evidence="12 13">(Dimethylallyl)adenosine tRNA methylthiotransferase MiaB</fullName>
    </alternativeName>
    <alternativeName>
        <fullName evidence="11 13">tRNA-i(6)A37 methylthiotransferase</fullName>
    </alternativeName>
</protein>
<dbReference type="InterPro" id="IPR038135">
    <property type="entry name" value="Methylthiotransferase_N_sf"/>
</dbReference>
<dbReference type="InterPro" id="IPR006638">
    <property type="entry name" value="Elp3/MiaA/NifB-like_rSAM"/>
</dbReference>
<comment type="subunit">
    <text evidence="13">Monomer.</text>
</comment>
<dbReference type="InterPro" id="IPR005839">
    <property type="entry name" value="Methylthiotransferase"/>
</dbReference>
<evidence type="ECO:0000256" key="3">
    <source>
        <dbReference type="ARBA" id="ARBA00022679"/>
    </source>
</evidence>
<evidence type="ECO:0000256" key="8">
    <source>
        <dbReference type="ARBA" id="ARBA00033765"/>
    </source>
</evidence>
<dbReference type="Gene3D" id="3.40.50.12160">
    <property type="entry name" value="Methylthiotransferase, N-terminal domain"/>
    <property type="match status" value="1"/>
</dbReference>
<dbReference type="SFLD" id="SFLDF00273">
    <property type="entry name" value="(dimethylallyl)adenosine_tRNA"/>
    <property type="match status" value="1"/>
</dbReference>
<proteinExistence type="inferred from homology"/>
<feature type="binding site" evidence="13">
    <location>
        <position position="121"/>
    </location>
    <ligand>
        <name>[4Fe-4S] cluster</name>
        <dbReference type="ChEBI" id="CHEBI:49883"/>
        <label>1</label>
    </ligand>
</feature>
<dbReference type="Pfam" id="PF04055">
    <property type="entry name" value="Radical_SAM"/>
    <property type="match status" value="1"/>
</dbReference>
<dbReference type="InterPro" id="IPR006463">
    <property type="entry name" value="MiaB_methiolase"/>
</dbReference>
<comment type="catalytic activity">
    <reaction evidence="9 13">
        <text>N(6)-dimethylallyladenosine(37) in tRNA + (sulfur carrier)-SH + AH2 + 2 S-adenosyl-L-methionine = 2-methylsulfanyl-N(6)-dimethylallyladenosine(37) in tRNA + (sulfur carrier)-H + 5'-deoxyadenosine + L-methionine + A + S-adenosyl-L-homocysteine + 2 H(+)</text>
        <dbReference type="Rhea" id="RHEA:37067"/>
        <dbReference type="Rhea" id="RHEA-COMP:10375"/>
        <dbReference type="Rhea" id="RHEA-COMP:10376"/>
        <dbReference type="Rhea" id="RHEA-COMP:14737"/>
        <dbReference type="Rhea" id="RHEA-COMP:14739"/>
        <dbReference type="ChEBI" id="CHEBI:13193"/>
        <dbReference type="ChEBI" id="CHEBI:15378"/>
        <dbReference type="ChEBI" id="CHEBI:17319"/>
        <dbReference type="ChEBI" id="CHEBI:17499"/>
        <dbReference type="ChEBI" id="CHEBI:29917"/>
        <dbReference type="ChEBI" id="CHEBI:57844"/>
        <dbReference type="ChEBI" id="CHEBI:57856"/>
        <dbReference type="ChEBI" id="CHEBI:59789"/>
        <dbReference type="ChEBI" id="CHEBI:64428"/>
        <dbReference type="ChEBI" id="CHEBI:74415"/>
        <dbReference type="ChEBI" id="CHEBI:74417"/>
        <dbReference type="EC" id="2.8.4.3"/>
    </reaction>
</comment>
<evidence type="ECO:0000256" key="7">
    <source>
        <dbReference type="ARBA" id="ARBA00023014"/>
    </source>
</evidence>
<dbReference type="PROSITE" id="PS51449">
    <property type="entry name" value="MTTASE_N"/>
    <property type="match status" value="1"/>
</dbReference>
<keyword evidence="13" id="KW-0963">Cytoplasm</keyword>
<dbReference type="AlphaFoldDB" id="A0A7W9SFX7"/>
<dbReference type="NCBIfam" id="TIGR01574">
    <property type="entry name" value="miaB-methiolase"/>
    <property type="match status" value="1"/>
</dbReference>
<dbReference type="PROSITE" id="PS51918">
    <property type="entry name" value="RADICAL_SAM"/>
    <property type="match status" value="1"/>
</dbReference>
<sequence length="477" mass="54664">MGNKLFTEILENAPANEPERQFYFIEQIKALLDVKKGEGYEAKAMVTVIGCQMSAKDGEKLQGILQEAGYSITEKEEEADVILFTTCTVRENANQKLYGRIGQLKHLYQRNKDLIIGITGCMMQEKDEVETIQRKYPYVHLIFGTHNIYKLAEYLLETMLSKEKKVELLEDSAEIVENLPSKRKYSFRAAVNISFGCNNFCTYCIVPYVRGREKSRDSQEILKECEALVADGVKEIMLLGQNVNSYGLDKKEECSFPELLAKIAKLPGLKRLRFMTPNPKDFSDELLQVMKENENICNHIHLPLQSGSTAILKRMNRHYSKESYMALVKKIREVLPDVSLTTDIIVGFPGETEEDFQDTMEVVAYSKFDSAFTFQYSKRTGTPAAKWEAVPEDVVKERFQRLLEHIRLHSEEREGRDLGKVMEVLVEEKDKESENMLTGRLSNNVLVHFEGGERLIGEIVPVRLDKSMGFYYYGSVL</sequence>
<dbReference type="GO" id="GO:0005829">
    <property type="term" value="C:cytosol"/>
    <property type="evidence" value="ECO:0007669"/>
    <property type="project" value="TreeGrafter"/>
</dbReference>
<evidence type="ECO:0000256" key="10">
    <source>
        <dbReference type="ARBA" id="ARBA00068570"/>
    </source>
</evidence>
<feature type="binding site" evidence="13">
    <location>
        <position position="204"/>
    </location>
    <ligand>
        <name>[4Fe-4S] cluster</name>
        <dbReference type="ChEBI" id="CHEBI:49883"/>
        <label>2</label>
        <note>4Fe-4S-S-AdoMet</note>
    </ligand>
</feature>
<dbReference type="InterPro" id="IPR020612">
    <property type="entry name" value="Methylthiotransferase_CS"/>
</dbReference>
<dbReference type="InterPro" id="IPR023404">
    <property type="entry name" value="rSAM_horseshoe"/>
</dbReference>
<dbReference type="SFLD" id="SFLDG01082">
    <property type="entry name" value="B12-binding_domain_containing"/>
    <property type="match status" value="1"/>
</dbReference>
<comment type="subcellular location">
    <subcellularLocation>
        <location evidence="13">Cytoplasm</location>
    </subcellularLocation>
</comment>
<keyword evidence="2 13" id="KW-0004">4Fe-4S</keyword>
<feature type="domain" description="TRAM" evidence="14">
    <location>
        <begin position="415"/>
        <end position="477"/>
    </location>
</feature>
<dbReference type="InterPro" id="IPR002792">
    <property type="entry name" value="TRAM_dom"/>
</dbReference>
<dbReference type="Pfam" id="PF01938">
    <property type="entry name" value="TRAM"/>
    <property type="match status" value="1"/>
</dbReference>
<gene>
    <name evidence="13" type="primary">miaB</name>
    <name evidence="17" type="ORF">HNQ46_001387</name>
</gene>
<evidence type="ECO:0000256" key="5">
    <source>
        <dbReference type="ARBA" id="ARBA00022723"/>
    </source>
</evidence>
<dbReference type="EC" id="2.8.4.3" evidence="8 13"/>
<dbReference type="SFLD" id="SFLDS00029">
    <property type="entry name" value="Radical_SAM"/>
    <property type="match status" value="1"/>
</dbReference>
<dbReference type="PANTHER" id="PTHR43020:SF2">
    <property type="entry name" value="MITOCHONDRIAL TRNA METHYLTHIOTRANSFERASE CDK5RAP1"/>
    <property type="match status" value="1"/>
</dbReference>
<dbReference type="GeneID" id="85014926"/>
<dbReference type="SUPFAM" id="SSF102114">
    <property type="entry name" value="Radical SAM enzymes"/>
    <property type="match status" value="1"/>
</dbReference>
<evidence type="ECO:0000256" key="9">
    <source>
        <dbReference type="ARBA" id="ARBA00051425"/>
    </source>
</evidence>
<dbReference type="InterPro" id="IPR013848">
    <property type="entry name" value="Methylthiotransferase_N"/>
</dbReference>
<evidence type="ECO:0000313" key="17">
    <source>
        <dbReference type="EMBL" id="MBB6041407.1"/>
    </source>
</evidence>
<dbReference type="CDD" id="cd01335">
    <property type="entry name" value="Radical_SAM"/>
    <property type="match status" value="1"/>
</dbReference>
<dbReference type="Gene3D" id="3.80.30.20">
    <property type="entry name" value="tm_1862 like domain"/>
    <property type="match status" value="1"/>
</dbReference>
<evidence type="ECO:0000256" key="4">
    <source>
        <dbReference type="ARBA" id="ARBA00022691"/>
    </source>
</evidence>
<dbReference type="FunFam" id="3.80.30.20:FF:000001">
    <property type="entry name" value="tRNA-2-methylthio-N(6)-dimethylallyladenosine synthase 2"/>
    <property type="match status" value="1"/>
</dbReference>
<evidence type="ECO:0000256" key="6">
    <source>
        <dbReference type="ARBA" id="ARBA00023004"/>
    </source>
</evidence>
<feature type="domain" description="Radical SAM core" evidence="16">
    <location>
        <begin position="183"/>
        <end position="412"/>
    </location>
</feature>
<feature type="binding site" evidence="13">
    <location>
        <position position="87"/>
    </location>
    <ligand>
        <name>[4Fe-4S] cluster</name>
        <dbReference type="ChEBI" id="CHEBI:49883"/>
        <label>1</label>
    </ligand>
</feature>
<dbReference type="PROSITE" id="PS50926">
    <property type="entry name" value="TRAM"/>
    <property type="match status" value="1"/>
</dbReference>
<dbReference type="NCBIfam" id="TIGR00089">
    <property type="entry name" value="MiaB/RimO family radical SAM methylthiotransferase"/>
    <property type="match status" value="1"/>
</dbReference>
<dbReference type="PANTHER" id="PTHR43020">
    <property type="entry name" value="CDK5 REGULATORY SUBUNIT-ASSOCIATED PROTEIN 1"/>
    <property type="match status" value="1"/>
</dbReference>
<evidence type="ECO:0000256" key="2">
    <source>
        <dbReference type="ARBA" id="ARBA00022485"/>
    </source>
</evidence>
<dbReference type="EMBL" id="JACHHH010000006">
    <property type="protein sequence ID" value="MBB6041407.1"/>
    <property type="molecule type" value="Genomic_DNA"/>
</dbReference>
<dbReference type="InterPro" id="IPR058240">
    <property type="entry name" value="rSAM_sf"/>
</dbReference>
<keyword evidence="6 13" id="KW-0408">Iron</keyword>
<dbReference type="PROSITE" id="PS01278">
    <property type="entry name" value="MTTASE_RADICAL"/>
    <property type="match status" value="1"/>
</dbReference>
<dbReference type="GO" id="GO:0035597">
    <property type="term" value="F:tRNA-2-methylthio-N(6)-dimethylallyladenosine(37) synthase activity"/>
    <property type="evidence" value="ECO:0007669"/>
    <property type="project" value="UniProtKB-EC"/>
</dbReference>
<keyword evidence="4 13" id="KW-0949">S-adenosyl-L-methionine</keyword>
<evidence type="ECO:0000259" key="16">
    <source>
        <dbReference type="PROSITE" id="PS51918"/>
    </source>
</evidence>
<feature type="binding site" evidence="13">
    <location>
        <position position="51"/>
    </location>
    <ligand>
        <name>[4Fe-4S] cluster</name>
        <dbReference type="ChEBI" id="CHEBI:49883"/>
        <label>1</label>
    </ligand>
</feature>
<dbReference type="GO" id="GO:0046872">
    <property type="term" value="F:metal ion binding"/>
    <property type="evidence" value="ECO:0007669"/>
    <property type="project" value="UniProtKB-KW"/>
</dbReference>
<comment type="function">
    <text evidence="1 13">Catalyzes the methylthiolation of N6-(dimethylallyl)adenosine (i(6)A), leading to the formation of 2-methylthio-N6-(dimethylallyl)adenosine (ms(2)i(6)A) at position 37 in tRNAs that read codons beginning with uridine.</text>
</comment>
<feature type="domain" description="MTTase N-terminal" evidence="15">
    <location>
        <begin position="42"/>
        <end position="160"/>
    </location>
</feature>
<feature type="binding site" evidence="13">
    <location>
        <position position="197"/>
    </location>
    <ligand>
        <name>[4Fe-4S] cluster</name>
        <dbReference type="ChEBI" id="CHEBI:49883"/>
        <label>2</label>
        <note>4Fe-4S-S-AdoMet</note>
    </ligand>
</feature>
<dbReference type="Proteomes" id="UP000522163">
    <property type="component" value="Unassembled WGS sequence"/>
</dbReference>
<name>A0A7W9SFX7_9FIRM</name>
<dbReference type="SFLD" id="SFLDG01061">
    <property type="entry name" value="methylthiotransferase"/>
    <property type="match status" value="1"/>
</dbReference>
<evidence type="ECO:0000256" key="1">
    <source>
        <dbReference type="ARBA" id="ARBA00003234"/>
    </source>
</evidence>
<comment type="caution">
    <text evidence="17">The sequence shown here is derived from an EMBL/GenBank/DDBJ whole genome shotgun (WGS) entry which is preliminary data.</text>
</comment>
<keyword evidence="13" id="KW-0819">tRNA processing</keyword>
<dbReference type="InterPro" id="IPR007197">
    <property type="entry name" value="rSAM"/>
</dbReference>
<evidence type="ECO:0000313" key="18">
    <source>
        <dbReference type="Proteomes" id="UP000522163"/>
    </source>
</evidence>
<organism evidence="17 18">
    <name type="scientific">Oribacterium sinus</name>
    <dbReference type="NCBI Taxonomy" id="237576"/>
    <lineage>
        <taxon>Bacteria</taxon>
        <taxon>Bacillati</taxon>
        <taxon>Bacillota</taxon>
        <taxon>Clostridia</taxon>
        <taxon>Lachnospirales</taxon>
        <taxon>Lachnospiraceae</taxon>
        <taxon>Oribacterium</taxon>
    </lineage>
</organism>
<dbReference type="FunFam" id="3.40.50.12160:FF:000003">
    <property type="entry name" value="CDK5 regulatory subunit-associated protein 1"/>
    <property type="match status" value="1"/>
</dbReference>